<comment type="caution">
    <text evidence="3">The sequence shown here is derived from an EMBL/GenBank/DDBJ whole genome shotgun (WGS) entry which is preliminary data.</text>
</comment>
<sequence>MPAPVSLVRARLSGVARRVPRQAIRPFASTSVAAGQSPGNPGENFTPVNDPNPGKGDTPNVSKTNEVTVDNMGVGDYPLQEYASDAEKMRVMQAPNRKDVWSRSQMPREMAMSGPRFEQTIMEVQPRPQAAIELIHKQPVRWTNQRIIACDGGGGPLGHPRIFINTDKPQICWCTYCGLPYAHTHHKKYLQSLPNTAYPLEPIDDPAVVRMPRTPTQQGEIQGQYTQLKGELESEAVPKGEAFSQR</sequence>
<keyword evidence="4" id="KW-1185">Reference proteome</keyword>
<reference evidence="3 4" key="1">
    <citation type="submission" date="2023-08" db="EMBL/GenBank/DDBJ databases">
        <title>Black Yeasts Isolated from many extreme environments.</title>
        <authorList>
            <person name="Coleine C."/>
            <person name="Stajich J.E."/>
            <person name="Selbmann L."/>
        </authorList>
    </citation>
    <scope>NUCLEOTIDE SEQUENCE [LARGE SCALE GENOMIC DNA]</scope>
    <source>
        <strain evidence="3 4">CCFEE 5885</strain>
    </source>
</reference>
<evidence type="ECO:0000313" key="4">
    <source>
        <dbReference type="Proteomes" id="UP001345013"/>
    </source>
</evidence>
<feature type="domain" description="Zinc finger CHCC-type" evidence="2">
    <location>
        <begin position="145"/>
        <end position="181"/>
    </location>
</feature>
<accession>A0ABR0K630</accession>
<dbReference type="Pfam" id="PF10276">
    <property type="entry name" value="zf-CHCC"/>
    <property type="match status" value="1"/>
</dbReference>
<feature type="compositionally biased region" description="Polar residues" evidence="1">
    <location>
        <begin position="28"/>
        <end position="39"/>
    </location>
</feature>
<dbReference type="EMBL" id="JAVRRG010000086">
    <property type="protein sequence ID" value="KAK5087601.1"/>
    <property type="molecule type" value="Genomic_DNA"/>
</dbReference>
<evidence type="ECO:0000259" key="2">
    <source>
        <dbReference type="Pfam" id="PF10276"/>
    </source>
</evidence>
<gene>
    <name evidence="3" type="ORF">LTR24_006561</name>
</gene>
<dbReference type="PANTHER" id="PTHR13156">
    <property type="entry name" value="NADH-UBIQUINONE OXIDOREDUCTASE 13 KD-A SUBUNIT"/>
    <property type="match status" value="1"/>
</dbReference>
<dbReference type="InterPro" id="IPR019401">
    <property type="entry name" value="Znf_CHCC"/>
</dbReference>
<dbReference type="PANTHER" id="PTHR13156:SF0">
    <property type="entry name" value="NADH DEHYDROGENASE [UBIQUINONE] IRON-SULFUR PROTEIN 6, MITOCHONDRIAL"/>
    <property type="match status" value="1"/>
</dbReference>
<protein>
    <recommendedName>
        <fullName evidence="2">Zinc finger CHCC-type domain-containing protein</fullName>
    </recommendedName>
</protein>
<dbReference type="Proteomes" id="UP001345013">
    <property type="component" value="Unassembled WGS sequence"/>
</dbReference>
<dbReference type="Gene3D" id="2.60.260.40">
    <property type="entry name" value="q5lls5 like domains"/>
    <property type="match status" value="1"/>
</dbReference>
<evidence type="ECO:0000256" key="1">
    <source>
        <dbReference type="SAM" id="MobiDB-lite"/>
    </source>
</evidence>
<name>A0ABR0K630_9EURO</name>
<evidence type="ECO:0000313" key="3">
    <source>
        <dbReference type="EMBL" id="KAK5087601.1"/>
    </source>
</evidence>
<organism evidence="3 4">
    <name type="scientific">Lithohypha guttulata</name>
    <dbReference type="NCBI Taxonomy" id="1690604"/>
    <lineage>
        <taxon>Eukaryota</taxon>
        <taxon>Fungi</taxon>
        <taxon>Dikarya</taxon>
        <taxon>Ascomycota</taxon>
        <taxon>Pezizomycotina</taxon>
        <taxon>Eurotiomycetes</taxon>
        <taxon>Chaetothyriomycetidae</taxon>
        <taxon>Chaetothyriales</taxon>
        <taxon>Trichomeriaceae</taxon>
        <taxon>Lithohypha</taxon>
    </lineage>
</organism>
<proteinExistence type="predicted"/>
<feature type="region of interest" description="Disordered" evidence="1">
    <location>
        <begin position="27"/>
        <end position="65"/>
    </location>
</feature>